<evidence type="ECO:0000313" key="2">
    <source>
        <dbReference type="EMBL" id="KIK61841.1"/>
    </source>
</evidence>
<dbReference type="AlphaFoldDB" id="A0A0D0C0Y3"/>
<dbReference type="EMBL" id="KN834769">
    <property type="protein sequence ID" value="KIK61841.1"/>
    <property type="molecule type" value="Genomic_DNA"/>
</dbReference>
<dbReference type="HOGENOM" id="CLU_1686792_0_0_1"/>
<dbReference type="Proteomes" id="UP000053593">
    <property type="component" value="Unassembled WGS sequence"/>
</dbReference>
<sequence length="156" mass="16968">MSTVWLMVDDADPRLSYSGHWEFISNSDSFGDLQTGCTFNNTLHSTSDNVSLSFRFNGSSYLGVYRSQFGQGTPPASQIQCVLDGAMILLDPTIIGLSHFAIMSQKCIGEFEQTPNDHAKRYKPSAPPSSQSEGSDNAKIPGILAEDVGRTVLTKL</sequence>
<organism evidence="2 3">
    <name type="scientific">Collybiopsis luxurians FD-317 M1</name>
    <dbReference type="NCBI Taxonomy" id="944289"/>
    <lineage>
        <taxon>Eukaryota</taxon>
        <taxon>Fungi</taxon>
        <taxon>Dikarya</taxon>
        <taxon>Basidiomycota</taxon>
        <taxon>Agaricomycotina</taxon>
        <taxon>Agaricomycetes</taxon>
        <taxon>Agaricomycetidae</taxon>
        <taxon>Agaricales</taxon>
        <taxon>Marasmiineae</taxon>
        <taxon>Omphalotaceae</taxon>
        <taxon>Collybiopsis</taxon>
        <taxon>Collybiopsis luxurians</taxon>
    </lineage>
</organism>
<dbReference type="OrthoDB" id="3052647at2759"/>
<name>A0A0D0C0Y3_9AGAR</name>
<evidence type="ECO:0000256" key="1">
    <source>
        <dbReference type="SAM" id="MobiDB-lite"/>
    </source>
</evidence>
<keyword evidence="3" id="KW-1185">Reference proteome</keyword>
<evidence type="ECO:0000313" key="3">
    <source>
        <dbReference type="Proteomes" id="UP000053593"/>
    </source>
</evidence>
<protein>
    <submittedName>
        <fullName evidence="2">Uncharacterized protein</fullName>
    </submittedName>
</protein>
<proteinExistence type="predicted"/>
<accession>A0A0D0C0Y3</accession>
<feature type="region of interest" description="Disordered" evidence="1">
    <location>
        <begin position="116"/>
        <end position="141"/>
    </location>
</feature>
<reference evidence="2 3" key="1">
    <citation type="submission" date="2014-04" db="EMBL/GenBank/DDBJ databases">
        <title>Evolutionary Origins and Diversification of the Mycorrhizal Mutualists.</title>
        <authorList>
            <consortium name="DOE Joint Genome Institute"/>
            <consortium name="Mycorrhizal Genomics Consortium"/>
            <person name="Kohler A."/>
            <person name="Kuo A."/>
            <person name="Nagy L.G."/>
            <person name="Floudas D."/>
            <person name="Copeland A."/>
            <person name="Barry K.W."/>
            <person name="Cichocki N."/>
            <person name="Veneault-Fourrey C."/>
            <person name="LaButti K."/>
            <person name="Lindquist E.A."/>
            <person name="Lipzen A."/>
            <person name="Lundell T."/>
            <person name="Morin E."/>
            <person name="Murat C."/>
            <person name="Riley R."/>
            <person name="Ohm R."/>
            <person name="Sun H."/>
            <person name="Tunlid A."/>
            <person name="Henrissat B."/>
            <person name="Grigoriev I.V."/>
            <person name="Hibbett D.S."/>
            <person name="Martin F."/>
        </authorList>
    </citation>
    <scope>NUCLEOTIDE SEQUENCE [LARGE SCALE GENOMIC DNA]</scope>
    <source>
        <strain evidence="2 3">FD-317 M1</strain>
    </source>
</reference>
<gene>
    <name evidence="2" type="ORF">GYMLUDRAFT_243015</name>
</gene>